<dbReference type="SUPFAM" id="SSF51905">
    <property type="entry name" value="FAD/NAD(P)-binding domain"/>
    <property type="match status" value="1"/>
</dbReference>
<evidence type="ECO:0000256" key="3">
    <source>
        <dbReference type="ARBA" id="ARBA00023002"/>
    </source>
</evidence>
<feature type="binding site" evidence="4">
    <location>
        <position position="223"/>
    </location>
    <ligand>
        <name>FAD</name>
        <dbReference type="ChEBI" id="CHEBI:57692"/>
    </ligand>
</feature>
<dbReference type="SUPFAM" id="SSF54373">
    <property type="entry name" value="FAD-linked reductases, C-terminal domain"/>
    <property type="match status" value="1"/>
</dbReference>
<dbReference type="AlphaFoldDB" id="A0A1Y0KZG7"/>
<feature type="binding site" evidence="4">
    <location>
        <position position="409"/>
    </location>
    <ligand>
        <name>FAD</name>
        <dbReference type="ChEBI" id="CHEBI:57692"/>
    </ligand>
</feature>
<organism evidence="6 7">
    <name type="scientific">Spiroplasma clarkii</name>
    <dbReference type="NCBI Taxonomy" id="2139"/>
    <lineage>
        <taxon>Bacteria</taxon>
        <taxon>Bacillati</taxon>
        <taxon>Mycoplasmatota</taxon>
        <taxon>Mollicutes</taxon>
        <taxon>Entomoplasmatales</taxon>
        <taxon>Spiroplasmataceae</taxon>
        <taxon>Spiroplasma</taxon>
    </lineage>
</organism>
<feature type="binding site" evidence="4">
    <location>
        <position position="325"/>
    </location>
    <ligand>
        <name>substrate</name>
    </ligand>
</feature>
<proteinExistence type="inferred from homology"/>
<protein>
    <submittedName>
        <fullName evidence="6">Monoamine oxidase</fullName>
    </submittedName>
</protein>
<dbReference type="OrthoDB" id="56323at2"/>
<evidence type="ECO:0000256" key="4">
    <source>
        <dbReference type="PIRSR" id="PIRSR601613-1"/>
    </source>
</evidence>
<comment type="similarity">
    <text evidence="2">Belongs to the flavin monoamine oxidase family.</text>
</comment>
<dbReference type="Gene3D" id="3.90.660.10">
    <property type="match status" value="1"/>
</dbReference>
<evidence type="ECO:0000256" key="2">
    <source>
        <dbReference type="ARBA" id="ARBA00005995"/>
    </source>
</evidence>
<evidence type="ECO:0000313" key="6">
    <source>
        <dbReference type="EMBL" id="ATX70564.1"/>
    </source>
</evidence>
<dbReference type="Gene3D" id="3.50.50.60">
    <property type="entry name" value="FAD/NAD(P)-binding domain"/>
    <property type="match status" value="1"/>
</dbReference>
<dbReference type="InterPro" id="IPR050703">
    <property type="entry name" value="Flavin_MAO"/>
</dbReference>
<dbReference type="InterPro" id="IPR036188">
    <property type="entry name" value="FAD/NAD-bd_sf"/>
</dbReference>
<comment type="cofactor">
    <cofactor evidence="1">
        <name>FAD</name>
        <dbReference type="ChEBI" id="CHEBI:57692"/>
    </cofactor>
</comment>
<reference evidence="6 7" key="1">
    <citation type="submission" date="2017-11" db="EMBL/GenBank/DDBJ databases">
        <title>Complete genome sequence of Spiroplasma clarkii CN-5 (DSM 19994).</title>
        <authorList>
            <person name="Tsai Y.-M."/>
            <person name="Chang A."/>
            <person name="Lo W.-S."/>
            <person name="Kuo C.-H."/>
        </authorList>
    </citation>
    <scope>NUCLEOTIDE SEQUENCE [LARGE SCALE GENOMIC DNA]</scope>
    <source>
        <strain evidence="6 7">CN-5</strain>
    </source>
</reference>
<evidence type="ECO:0000259" key="5">
    <source>
        <dbReference type="Pfam" id="PF01593"/>
    </source>
</evidence>
<evidence type="ECO:0000313" key="7">
    <source>
        <dbReference type="Proteomes" id="UP000231179"/>
    </source>
</evidence>
<dbReference type="PANTHER" id="PTHR43563:SF1">
    <property type="entry name" value="AMINE OXIDASE [FLAVIN-CONTAINING] B"/>
    <property type="match status" value="1"/>
</dbReference>
<feature type="domain" description="Amine oxidase" evidence="5">
    <location>
        <begin position="10"/>
        <end position="431"/>
    </location>
</feature>
<feature type="binding site" evidence="4">
    <location>
        <position position="11"/>
    </location>
    <ligand>
        <name>FAD</name>
        <dbReference type="ChEBI" id="CHEBI:57692"/>
    </ligand>
</feature>
<dbReference type="PRINTS" id="PR00757">
    <property type="entry name" value="AMINEOXDASEF"/>
</dbReference>
<keyword evidence="3" id="KW-0560">Oxidoreductase</keyword>
<dbReference type="KEGG" id="scla:SCLARK_00388"/>
<dbReference type="RefSeq" id="WP_100254128.1">
    <property type="nucleotide sequence ID" value="NZ_CP015819.1"/>
</dbReference>
<gene>
    <name evidence="6" type="primary">aofH</name>
    <name evidence="6" type="ORF">SCLAR_v1c02340</name>
</gene>
<sequence length="435" mass="49871">MKIGIIGAGISGLASAMKAKELGMEFTVFDGRDQVGGRLLNKDLVDGSIIELGGQWFNHHHKEVQKLIDNLGLLTFATPVKADFEHLFEREVKMGLDLPKFKALIDEICYMADQLDLNDLMNHPKAKNWDAIDFNEWIMYQTNDQLIKDSVNVLFNWHFSNFQVDNTSLLNVLFFIKSNNAVKYFFEFSAGLNEQRIVGGLVLLAKKLARQIGLENILLNSKVLKIEQKGNKVIIHTNQDSYEFDHVIIGLAPEMTKEINFEPPLPPENIALMKAFSKTKVYKFSFTYETKFWDGHGFNLKTSGYISKCIENTTVINKDYVFVGFVIGDKKDVIMSKSVEERKQILLDEIKTIYDSAEAYNYSDFSEYNWDDEIFKDGYFVSKLGINDWNKYHKIWSKPVGNIHFSGAEFSKNYNGFVEGGVQRGYEVIDEILKK</sequence>
<dbReference type="GO" id="GO:0016491">
    <property type="term" value="F:oxidoreductase activity"/>
    <property type="evidence" value="ECO:0007669"/>
    <property type="project" value="UniProtKB-KW"/>
</dbReference>
<dbReference type="PANTHER" id="PTHR43563">
    <property type="entry name" value="AMINE OXIDASE"/>
    <property type="match status" value="1"/>
</dbReference>
<dbReference type="EMBL" id="CP024870">
    <property type="protein sequence ID" value="ATX70564.1"/>
    <property type="molecule type" value="Genomic_DNA"/>
</dbReference>
<keyword evidence="7" id="KW-1185">Reference proteome</keyword>
<dbReference type="InterPro" id="IPR002937">
    <property type="entry name" value="Amino_oxidase"/>
</dbReference>
<evidence type="ECO:0000256" key="1">
    <source>
        <dbReference type="ARBA" id="ARBA00001974"/>
    </source>
</evidence>
<dbReference type="Gene3D" id="1.10.405.10">
    <property type="entry name" value="Guanine Nucleotide Dissociation Inhibitor, domain 1"/>
    <property type="match status" value="1"/>
</dbReference>
<dbReference type="InterPro" id="IPR001613">
    <property type="entry name" value="Flavin_amine_oxidase"/>
</dbReference>
<dbReference type="Proteomes" id="UP000231179">
    <property type="component" value="Chromosome"/>
</dbReference>
<accession>A0A1Y0KZG7</accession>
<name>A0A1Y0KZG7_9MOLU</name>
<dbReference type="Pfam" id="PF01593">
    <property type="entry name" value="Amino_oxidase"/>
    <property type="match status" value="1"/>
</dbReference>